<dbReference type="Pfam" id="PF14833">
    <property type="entry name" value="NAD_binding_11"/>
    <property type="match status" value="1"/>
</dbReference>
<dbReference type="Proteomes" id="UP001612915">
    <property type="component" value="Unassembled WGS sequence"/>
</dbReference>
<keyword evidence="2 6" id="KW-0560">Oxidoreductase</keyword>
<dbReference type="PANTHER" id="PTHR22981:SF7">
    <property type="entry name" value="3-HYDROXYISOBUTYRATE DEHYDROGENASE, MITOCHONDRIAL"/>
    <property type="match status" value="1"/>
</dbReference>
<keyword evidence="7" id="KW-1185">Reference proteome</keyword>
<dbReference type="InterPro" id="IPR008927">
    <property type="entry name" value="6-PGluconate_DH-like_C_sf"/>
</dbReference>
<comment type="caution">
    <text evidence="6">The sequence shown here is derived from an EMBL/GenBank/DDBJ whole genome shotgun (WGS) entry which is preliminary data.</text>
</comment>
<dbReference type="InterPro" id="IPR006115">
    <property type="entry name" value="6PGDH_NADP-bd"/>
</dbReference>
<dbReference type="InterPro" id="IPR015815">
    <property type="entry name" value="HIBADH-related"/>
</dbReference>
<dbReference type="SUPFAM" id="SSF51735">
    <property type="entry name" value="NAD(P)-binding Rossmann-fold domains"/>
    <property type="match status" value="1"/>
</dbReference>
<feature type="domain" description="6-phosphogluconate dehydrogenase NADP-binding" evidence="4">
    <location>
        <begin position="2"/>
        <end position="165"/>
    </location>
</feature>
<evidence type="ECO:0000259" key="5">
    <source>
        <dbReference type="Pfam" id="PF14833"/>
    </source>
</evidence>
<dbReference type="RefSeq" id="WP_398282642.1">
    <property type="nucleotide sequence ID" value="NZ_JBITLV010000005.1"/>
</dbReference>
<organism evidence="6 7">
    <name type="scientific">Spongisporangium articulatum</name>
    <dbReference type="NCBI Taxonomy" id="3362603"/>
    <lineage>
        <taxon>Bacteria</taxon>
        <taxon>Bacillati</taxon>
        <taxon>Actinomycetota</taxon>
        <taxon>Actinomycetes</taxon>
        <taxon>Kineosporiales</taxon>
        <taxon>Kineosporiaceae</taxon>
        <taxon>Spongisporangium</taxon>
    </lineage>
</organism>
<evidence type="ECO:0000259" key="4">
    <source>
        <dbReference type="Pfam" id="PF03446"/>
    </source>
</evidence>
<accession>A0ABW8ASW6</accession>
<protein>
    <submittedName>
        <fullName evidence="6">NAD(P)-dependent oxidoreductase</fullName>
        <ecNumber evidence="6">1.1.-.-</ecNumber>
    </submittedName>
</protein>
<proteinExistence type="inferred from homology"/>
<name>A0ABW8ASW6_9ACTN</name>
<feature type="domain" description="3-hydroxyisobutyrate dehydrogenase-like NAD-binding" evidence="5">
    <location>
        <begin position="171"/>
        <end position="288"/>
    </location>
</feature>
<gene>
    <name evidence="6" type="ORF">ACIB24_16595</name>
</gene>
<evidence type="ECO:0000313" key="6">
    <source>
        <dbReference type="EMBL" id="MFI7588692.1"/>
    </source>
</evidence>
<keyword evidence="3" id="KW-0520">NAD</keyword>
<dbReference type="Pfam" id="PF03446">
    <property type="entry name" value="NAD_binding_2"/>
    <property type="match status" value="1"/>
</dbReference>
<dbReference type="EMBL" id="JBITLV010000005">
    <property type="protein sequence ID" value="MFI7588692.1"/>
    <property type="molecule type" value="Genomic_DNA"/>
</dbReference>
<sequence>MRIGFVGTGSMGAPVARNLVRAGHDVRLFDSRPEAMASVAGAPGCADAVPCASAREASAGAEVVFLSLPSHVEVAEVCLGDDGLLASAAPGSYLIDLTTVSVALVPRLVEAASARGVHYLTSPVSQGVDNAEIGKLSLFVGGDAADVEACMPLYKTIGEVVIHTGDHVSAMAAKLLTNLLWFVNAAAIGEALLLGARAGIDLPVLQQVVLNSCGTSWVAEHDIPSIYDGSFDETFTTRLCTKDLGLIAELASGLGVPLEVGGVARASFQRAEERYGPDSPELSVVRYLQEQTGTGLQL</sequence>
<dbReference type="EC" id="1.1.-.-" evidence="6"/>
<dbReference type="Gene3D" id="1.10.1040.10">
    <property type="entry name" value="N-(1-d-carboxylethyl)-l-norvaline Dehydrogenase, domain 2"/>
    <property type="match status" value="1"/>
</dbReference>
<dbReference type="InterPro" id="IPR036291">
    <property type="entry name" value="NAD(P)-bd_dom_sf"/>
</dbReference>
<reference evidence="6 7" key="1">
    <citation type="submission" date="2024-10" db="EMBL/GenBank/DDBJ databases">
        <title>The Natural Products Discovery Center: Release of the First 8490 Sequenced Strains for Exploring Actinobacteria Biosynthetic Diversity.</title>
        <authorList>
            <person name="Kalkreuter E."/>
            <person name="Kautsar S.A."/>
            <person name="Yang D."/>
            <person name="Bader C.D."/>
            <person name="Teijaro C.N."/>
            <person name="Fluegel L."/>
            <person name="Davis C.M."/>
            <person name="Simpson J.R."/>
            <person name="Lauterbach L."/>
            <person name="Steele A.D."/>
            <person name="Gui C."/>
            <person name="Meng S."/>
            <person name="Li G."/>
            <person name="Viehrig K."/>
            <person name="Ye F."/>
            <person name="Su P."/>
            <person name="Kiefer A.F."/>
            <person name="Nichols A."/>
            <person name="Cepeda A.J."/>
            <person name="Yan W."/>
            <person name="Fan B."/>
            <person name="Jiang Y."/>
            <person name="Adhikari A."/>
            <person name="Zheng C.-J."/>
            <person name="Schuster L."/>
            <person name="Cowan T.M."/>
            <person name="Smanski M.J."/>
            <person name="Chevrette M.G."/>
            <person name="De Carvalho L.P.S."/>
            <person name="Shen B."/>
        </authorList>
    </citation>
    <scope>NUCLEOTIDE SEQUENCE [LARGE SCALE GENOMIC DNA]</scope>
    <source>
        <strain evidence="6 7">NPDC049639</strain>
    </source>
</reference>
<dbReference type="PIRSF" id="PIRSF000103">
    <property type="entry name" value="HIBADH"/>
    <property type="match status" value="1"/>
</dbReference>
<evidence type="ECO:0000256" key="3">
    <source>
        <dbReference type="ARBA" id="ARBA00023027"/>
    </source>
</evidence>
<dbReference type="GO" id="GO:0016491">
    <property type="term" value="F:oxidoreductase activity"/>
    <property type="evidence" value="ECO:0007669"/>
    <property type="project" value="UniProtKB-KW"/>
</dbReference>
<evidence type="ECO:0000256" key="1">
    <source>
        <dbReference type="ARBA" id="ARBA00009080"/>
    </source>
</evidence>
<dbReference type="SUPFAM" id="SSF48179">
    <property type="entry name" value="6-phosphogluconate dehydrogenase C-terminal domain-like"/>
    <property type="match status" value="1"/>
</dbReference>
<dbReference type="InterPro" id="IPR013328">
    <property type="entry name" value="6PGD_dom2"/>
</dbReference>
<evidence type="ECO:0000256" key="2">
    <source>
        <dbReference type="ARBA" id="ARBA00023002"/>
    </source>
</evidence>
<dbReference type="InterPro" id="IPR029154">
    <property type="entry name" value="HIBADH-like_NADP-bd"/>
</dbReference>
<comment type="similarity">
    <text evidence="1">Belongs to the HIBADH-related family.</text>
</comment>
<dbReference type="Gene3D" id="3.40.50.720">
    <property type="entry name" value="NAD(P)-binding Rossmann-like Domain"/>
    <property type="match status" value="1"/>
</dbReference>
<evidence type="ECO:0000313" key="7">
    <source>
        <dbReference type="Proteomes" id="UP001612915"/>
    </source>
</evidence>
<dbReference type="PANTHER" id="PTHR22981">
    <property type="entry name" value="3-HYDROXYISOBUTYRATE DEHYDROGENASE-RELATED"/>
    <property type="match status" value="1"/>
</dbReference>